<keyword evidence="6" id="KW-0067">ATP-binding</keyword>
<protein>
    <recommendedName>
        <fullName evidence="1">non-specific serine/threonine protein kinase</fullName>
        <ecNumber evidence="1">2.7.11.1</ecNumber>
    </recommendedName>
</protein>
<keyword evidence="5" id="KW-0418">Kinase</keyword>
<accession>A0AAP0LLY7</accession>
<dbReference type="AlphaFoldDB" id="A0AAP0LLY7"/>
<evidence type="ECO:0000256" key="7">
    <source>
        <dbReference type="ARBA" id="ARBA00047899"/>
    </source>
</evidence>
<evidence type="ECO:0000256" key="3">
    <source>
        <dbReference type="ARBA" id="ARBA00022679"/>
    </source>
</evidence>
<dbReference type="Proteomes" id="UP001428341">
    <property type="component" value="Unassembled WGS sequence"/>
</dbReference>
<feature type="domain" description="Protein kinase" evidence="9">
    <location>
        <begin position="1"/>
        <end position="210"/>
    </location>
</feature>
<keyword evidence="4" id="KW-0547">Nucleotide-binding</keyword>
<dbReference type="SUPFAM" id="SSF56112">
    <property type="entry name" value="Protein kinase-like (PK-like)"/>
    <property type="match status" value="1"/>
</dbReference>
<dbReference type="GO" id="GO:0004674">
    <property type="term" value="F:protein serine/threonine kinase activity"/>
    <property type="evidence" value="ECO:0007669"/>
    <property type="project" value="UniProtKB-KW"/>
</dbReference>
<sequence length="210" mass="23541">MLYIKLGEAESLRNNPSNFIPRCFEEMHWLSQIDISYNALQGPIPNSTTFRDAPMKALQGNKRLCGDIRGFPSCKVFKSRIVRVTNNFDDEHCIGKDGQGSGYKVEIPSGEIIASRNFITTPSSREIGLDKEKECDKGVADALSYLHNDCFPPIVRRDISSKNGLLDLEYEARASDFGIAKFFKLDSSNRTELAGTYGYIALGTYFIRTC</sequence>
<evidence type="ECO:0000313" key="10">
    <source>
        <dbReference type="EMBL" id="KAK9175449.1"/>
    </source>
</evidence>
<comment type="catalytic activity">
    <reaction evidence="8">
        <text>L-seryl-[protein] + ATP = O-phospho-L-seryl-[protein] + ADP + H(+)</text>
        <dbReference type="Rhea" id="RHEA:17989"/>
        <dbReference type="Rhea" id="RHEA-COMP:9863"/>
        <dbReference type="Rhea" id="RHEA-COMP:11604"/>
        <dbReference type="ChEBI" id="CHEBI:15378"/>
        <dbReference type="ChEBI" id="CHEBI:29999"/>
        <dbReference type="ChEBI" id="CHEBI:30616"/>
        <dbReference type="ChEBI" id="CHEBI:83421"/>
        <dbReference type="ChEBI" id="CHEBI:456216"/>
        <dbReference type="EC" id="2.7.11.1"/>
    </reaction>
</comment>
<dbReference type="PANTHER" id="PTHR48005:SF95">
    <property type="entry name" value="PROTEIN KINASE DOMAIN-CONTAINING PROTEIN"/>
    <property type="match status" value="1"/>
</dbReference>
<proteinExistence type="predicted"/>
<evidence type="ECO:0000256" key="2">
    <source>
        <dbReference type="ARBA" id="ARBA00022527"/>
    </source>
</evidence>
<dbReference type="InterPro" id="IPR011009">
    <property type="entry name" value="Kinase-like_dom_sf"/>
</dbReference>
<dbReference type="EMBL" id="JBCGBO010000025">
    <property type="protein sequence ID" value="KAK9175449.1"/>
    <property type="molecule type" value="Genomic_DNA"/>
</dbReference>
<dbReference type="InterPro" id="IPR032675">
    <property type="entry name" value="LRR_dom_sf"/>
</dbReference>
<gene>
    <name evidence="10" type="ORF">WN944_027456</name>
</gene>
<evidence type="ECO:0000259" key="9">
    <source>
        <dbReference type="PROSITE" id="PS50011"/>
    </source>
</evidence>
<dbReference type="GO" id="GO:0005524">
    <property type="term" value="F:ATP binding"/>
    <property type="evidence" value="ECO:0007669"/>
    <property type="project" value="UniProtKB-KW"/>
</dbReference>
<dbReference type="InterPro" id="IPR000719">
    <property type="entry name" value="Prot_kinase_dom"/>
</dbReference>
<comment type="catalytic activity">
    <reaction evidence="7">
        <text>L-threonyl-[protein] + ATP = O-phospho-L-threonyl-[protein] + ADP + H(+)</text>
        <dbReference type="Rhea" id="RHEA:46608"/>
        <dbReference type="Rhea" id="RHEA-COMP:11060"/>
        <dbReference type="Rhea" id="RHEA-COMP:11605"/>
        <dbReference type="ChEBI" id="CHEBI:15378"/>
        <dbReference type="ChEBI" id="CHEBI:30013"/>
        <dbReference type="ChEBI" id="CHEBI:30616"/>
        <dbReference type="ChEBI" id="CHEBI:61977"/>
        <dbReference type="ChEBI" id="CHEBI:456216"/>
        <dbReference type="EC" id="2.7.11.1"/>
    </reaction>
</comment>
<keyword evidence="3" id="KW-0808">Transferase</keyword>
<dbReference type="PROSITE" id="PS50011">
    <property type="entry name" value="PROTEIN_KINASE_DOM"/>
    <property type="match status" value="1"/>
</dbReference>
<dbReference type="Gene3D" id="1.10.510.10">
    <property type="entry name" value="Transferase(Phosphotransferase) domain 1"/>
    <property type="match status" value="1"/>
</dbReference>
<evidence type="ECO:0000256" key="6">
    <source>
        <dbReference type="ARBA" id="ARBA00022840"/>
    </source>
</evidence>
<dbReference type="Pfam" id="PF00069">
    <property type="entry name" value="Pkinase"/>
    <property type="match status" value="1"/>
</dbReference>
<evidence type="ECO:0000256" key="8">
    <source>
        <dbReference type="ARBA" id="ARBA00048679"/>
    </source>
</evidence>
<dbReference type="EC" id="2.7.11.1" evidence="1"/>
<organism evidence="10 11">
    <name type="scientific">Citrus x changshan-huyou</name>
    <dbReference type="NCBI Taxonomy" id="2935761"/>
    <lineage>
        <taxon>Eukaryota</taxon>
        <taxon>Viridiplantae</taxon>
        <taxon>Streptophyta</taxon>
        <taxon>Embryophyta</taxon>
        <taxon>Tracheophyta</taxon>
        <taxon>Spermatophyta</taxon>
        <taxon>Magnoliopsida</taxon>
        <taxon>eudicotyledons</taxon>
        <taxon>Gunneridae</taxon>
        <taxon>Pentapetalae</taxon>
        <taxon>rosids</taxon>
        <taxon>malvids</taxon>
        <taxon>Sapindales</taxon>
        <taxon>Rutaceae</taxon>
        <taxon>Aurantioideae</taxon>
        <taxon>Citrus</taxon>
    </lineage>
</organism>
<evidence type="ECO:0000256" key="5">
    <source>
        <dbReference type="ARBA" id="ARBA00022777"/>
    </source>
</evidence>
<dbReference type="PANTHER" id="PTHR48005">
    <property type="entry name" value="LEUCINE RICH REPEAT KINASE 2"/>
    <property type="match status" value="1"/>
</dbReference>
<reference evidence="10 11" key="1">
    <citation type="submission" date="2024-05" db="EMBL/GenBank/DDBJ databases">
        <title>Haplotype-resolved chromosome-level genome assembly of Huyou (Citrus changshanensis).</title>
        <authorList>
            <person name="Miao C."/>
            <person name="Chen W."/>
            <person name="Wu Y."/>
            <person name="Wang L."/>
            <person name="Zhao S."/>
            <person name="Grierson D."/>
            <person name="Xu C."/>
            <person name="Chen K."/>
        </authorList>
    </citation>
    <scope>NUCLEOTIDE SEQUENCE [LARGE SCALE GENOMIC DNA]</scope>
    <source>
        <strain evidence="10">01-14</strain>
        <tissue evidence="10">Leaf</tissue>
    </source>
</reference>
<evidence type="ECO:0000256" key="1">
    <source>
        <dbReference type="ARBA" id="ARBA00012513"/>
    </source>
</evidence>
<keyword evidence="11" id="KW-1185">Reference proteome</keyword>
<evidence type="ECO:0000313" key="11">
    <source>
        <dbReference type="Proteomes" id="UP001428341"/>
    </source>
</evidence>
<dbReference type="InterPro" id="IPR051420">
    <property type="entry name" value="Ser_Thr_Kinases_DiverseReg"/>
</dbReference>
<keyword evidence="2" id="KW-0723">Serine/threonine-protein kinase</keyword>
<name>A0AAP0LLY7_9ROSI</name>
<evidence type="ECO:0000256" key="4">
    <source>
        <dbReference type="ARBA" id="ARBA00022741"/>
    </source>
</evidence>
<dbReference type="Gene3D" id="3.80.10.10">
    <property type="entry name" value="Ribonuclease Inhibitor"/>
    <property type="match status" value="1"/>
</dbReference>
<comment type="caution">
    <text evidence="10">The sequence shown here is derived from an EMBL/GenBank/DDBJ whole genome shotgun (WGS) entry which is preliminary data.</text>
</comment>